<dbReference type="GO" id="GO:0098719">
    <property type="term" value="P:sodium ion import across plasma membrane"/>
    <property type="evidence" value="ECO:0000318"/>
    <property type="project" value="GO_Central"/>
</dbReference>
<feature type="transmembrane region" description="Helical" evidence="11">
    <location>
        <begin position="456"/>
        <end position="482"/>
    </location>
</feature>
<feature type="domain" description="Cation/H+ exchanger transmembrane" evidence="13">
    <location>
        <begin position="80"/>
        <end position="480"/>
    </location>
</feature>
<dbReference type="InParanoid" id="A0A7M7LW89"/>
<dbReference type="RefSeq" id="XP_011675325.2">
    <property type="nucleotide sequence ID" value="XM_011677023.2"/>
</dbReference>
<keyword evidence="6 9" id="KW-0406">Ion transport</keyword>
<evidence type="ECO:0000256" key="5">
    <source>
        <dbReference type="ARBA" id="ARBA00023053"/>
    </source>
</evidence>
<feature type="transmembrane region" description="Helical" evidence="11">
    <location>
        <begin position="354"/>
        <end position="376"/>
    </location>
</feature>
<evidence type="ECO:0000313" key="14">
    <source>
        <dbReference type="EnsemblMetazoa" id="XP_011675325"/>
    </source>
</evidence>
<feature type="transmembrane region" description="Helical" evidence="11">
    <location>
        <begin position="70"/>
        <end position="90"/>
    </location>
</feature>
<organism evidence="14 15">
    <name type="scientific">Strongylocentrotus purpuratus</name>
    <name type="common">Purple sea urchin</name>
    <dbReference type="NCBI Taxonomy" id="7668"/>
    <lineage>
        <taxon>Eukaryota</taxon>
        <taxon>Metazoa</taxon>
        <taxon>Echinodermata</taxon>
        <taxon>Eleutherozoa</taxon>
        <taxon>Echinozoa</taxon>
        <taxon>Echinoidea</taxon>
        <taxon>Euechinoidea</taxon>
        <taxon>Echinacea</taxon>
        <taxon>Camarodonta</taxon>
        <taxon>Echinidea</taxon>
        <taxon>Strongylocentrotidae</taxon>
        <taxon>Strongylocentrotus</taxon>
    </lineage>
</organism>
<dbReference type="PANTHER" id="PTHR10110">
    <property type="entry name" value="SODIUM/HYDROGEN EXCHANGER"/>
    <property type="match status" value="1"/>
</dbReference>
<feature type="chain" id="PRO_5029556532" description="Sodium/hydrogen exchanger" evidence="12">
    <location>
        <begin position="28"/>
        <end position="820"/>
    </location>
</feature>
<feature type="compositionally biased region" description="Polar residues" evidence="10">
    <location>
        <begin position="751"/>
        <end position="765"/>
    </location>
</feature>
<sequence>MTFGGLLQRGKVVALLLSVALLPAVWAVGPGGDIIEDGCEEFVAHYEKEYNGTEEEIESYEILSVNFLEVASPLVLSIWILVAAVAKIVFHFSPLPKYVPESCLLIAIGFIIGALFLANTASPFKPELQAHIFFLYLLPPIMMEAGYFMPQAAFWNNIGSILMFAVVGTLINAFTIGLSLWGVSMGGLLRGNTTINFLECMTFSSLISAVDPVAVLAVFEEIHVNQVLHILVFGESLLNDAVTVVLYRVFESFNEIGGEHLATQDIIFGFISFFVVAFGGILIGLIMGFLTALITKYTYKVRVIEPIFVFVMAYLSYIIAEMLTLSSILAIVTCSMFMKPYVEQNISTKSHTTIKYFLKMLSSISETIIFIFLGTTSLSKEAHQWDTAFVLFTLLFCSVYRAIGVFVQVTILNRFRLFKINRRSQFIMTYGGIRGAIAFSLVALLCSKVISAKPIFFTTTVVIIMFTVFVQGITIKPLVNFLHIQKAEKRKPTMNEEIYERFNSHLMAGVEDIVGHHGHHWIKEKWEEVNHKFLEKLLVKEPKVNRDGEILNVYKRLKEKETREGIEGNKNFHLSPSTGDLISRNQSEASLLNQEVTDPALRQRKPDHVESMAIQEGTEESPKRRKSSFTNQLDAFKKSAYRPRQAHTVRQSRYFLDDEEIKDHEEKPLAERSLHILHRHKTKKMRANKTQKGNTRKRSGSAIRNMFKSRSGNNLDVSGDAQQPKEAYRKSLTPPAPTIIITPQTPSASSDQGITFSVKSATSPNGKDGVEPGADAVADMGPAQVDVTEPSTSADEQKRSPEDVQFSVEDEKSKEKETGF</sequence>
<keyword evidence="4 11" id="KW-1133">Transmembrane helix</keyword>
<dbReference type="EnsemblMetazoa" id="XM_011677023">
    <property type="protein sequence ID" value="XP_011675325"/>
    <property type="gene ID" value="LOC591586"/>
</dbReference>
<keyword evidence="9" id="KW-0050">Antiport</keyword>
<dbReference type="AlphaFoldDB" id="A0A7M7LW89"/>
<dbReference type="GO" id="GO:0005886">
    <property type="term" value="C:plasma membrane"/>
    <property type="evidence" value="ECO:0000318"/>
    <property type="project" value="GO_Central"/>
</dbReference>
<evidence type="ECO:0000256" key="4">
    <source>
        <dbReference type="ARBA" id="ARBA00022989"/>
    </source>
</evidence>
<feature type="signal peptide" evidence="12">
    <location>
        <begin position="1"/>
        <end position="27"/>
    </location>
</feature>
<evidence type="ECO:0000313" key="15">
    <source>
        <dbReference type="Proteomes" id="UP000007110"/>
    </source>
</evidence>
<reference evidence="15" key="1">
    <citation type="submission" date="2015-02" db="EMBL/GenBank/DDBJ databases">
        <title>Genome sequencing for Strongylocentrotus purpuratus.</title>
        <authorList>
            <person name="Murali S."/>
            <person name="Liu Y."/>
            <person name="Vee V."/>
            <person name="English A."/>
            <person name="Wang M."/>
            <person name="Skinner E."/>
            <person name="Han Y."/>
            <person name="Muzny D.M."/>
            <person name="Worley K.C."/>
            <person name="Gibbs R.A."/>
        </authorList>
    </citation>
    <scope>NUCLEOTIDE SEQUENCE</scope>
</reference>
<dbReference type="OrthoDB" id="196264at2759"/>
<dbReference type="InterPro" id="IPR004709">
    <property type="entry name" value="NaH_exchanger"/>
</dbReference>
<evidence type="ECO:0000256" key="1">
    <source>
        <dbReference type="ARBA" id="ARBA00004141"/>
    </source>
</evidence>
<keyword evidence="3 9" id="KW-0812">Transmembrane</keyword>
<dbReference type="PANTHER" id="PTHR10110:SF98">
    <property type="entry name" value="SODIUM_HYDROGEN EXCHANGER"/>
    <property type="match status" value="1"/>
</dbReference>
<feature type="transmembrane region" description="Helical" evidence="11">
    <location>
        <begin position="102"/>
        <end position="122"/>
    </location>
</feature>
<evidence type="ECO:0000256" key="12">
    <source>
        <dbReference type="SAM" id="SignalP"/>
    </source>
</evidence>
<dbReference type="GO" id="GO:0051453">
    <property type="term" value="P:regulation of intracellular pH"/>
    <property type="evidence" value="ECO:0000318"/>
    <property type="project" value="GO_Central"/>
</dbReference>
<feature type="region of interest" description="Disordered" evidence="10">
    <location>
        <begin position="680"/>
        <end position="820"/>
    </location>
</feature>
<name>A0A7M7LW89_STRPU</name>
<keyword evidence="8 9" id="KW-0739">Sodium transport</keyword>
<proteinExistence type="inferred from homology"/>
<keyword evidence="2 9" id="KW-0813">Transport</keyword>
<feature type="transmembrane region" description="Helical" evidence="11">
    <location>
        <begin position="433"/>
        <end position="450"/>
    </location>
</feature>
<evidence type="ECO:0000256" key="11">
    <source>
        <dbReference type="SAM" id="Phobius"/>
    </source>
</evidence>
<evidence type="ECO:0000256" key="9">
    <source>
        <dbReference type="RuleBase" id="RU003722"/>
    </source>
</evidence>
<dbReference type="GO" id="GO:0015386">
    <property type="term" value="F:potassium:proton antiporter activity"/>
    <property type="evidence" value="ECO:0000318"/>
    <property type="project" value="GO_Central"/>
</dbReference>
<feature type="transmembrane region" description="Helical" evidence="11">
    <location>
        <begin position="161"/>
        <end position="183"/>
    </location>
</feature>
<feature type="compositionally biased region" description="Basic residues" evidence="10">
    <location>
        <begin position="680"/>
        <end position="699"/>
    </location>
</feature>
<dbReference type="OMA" id="FLLICYA"/>
<evidence type="ECO:0000256" key="7">
    <source>
        <dbReference type="ARBA" id="ARBA00023136"/>
    </source>
</evidence>
<reference evidence="14" key="2">
    <citation type="submission" date="2021-01" db="UniProtKB">
        <authorList>
            <consortium name="EnsemblMetazoa"/>
        </authorList>
    </citation>
    <scope>IDENTIFICATION</scope>
</reference>
<feature type="region of interest" description="Disordered" evidence="10">
    <location>
        <begin position="595"/>
        <end position="629"/>
    </location>
</feature>
<feature type="transmembrane region" description="Helical" evidence="11">
    <location>
        <begin position="270"/>
        <end position="294"/>
    </location>
</feature>
<protein>
    <recommendedName>
        <fullName evidence="9">Sodium/hydrogen exchanger</fullName>
    </recommendedName>
</protein>
<dbReference type="PRINTS" id="PR01084">
    <property type="entry name" value="NAHEXCHNGR"/>
</dbReference>
<evidence type="ECO:0000259" key="13">
    <source>
        <dbReference type="Pfam" id="PF00999"/>
    </source>
</evidence>
<dbReference type="InterPro" id="IPR006153">
    <property type="entry name" value="Cation/H_exchanger_TM"/>
</dbReference>
<feature type="compositionally biased region" description="Basic and acidic residues" evidence="10">
    <location>
        <begin position="809"/>
        <end position="820"/>
    </location>
</feature>
<evidence type="ECO:0000256" key="2">
    <source>
        <dbReference type="ARBA" id="ARBA00022448"/>
    </source>
</evidence>
<keyword evidence="7 11" id="KW-0472">Membrane</keyword>
<dbReference type="Pfam" id="PF00999">
    <property type="entry name" value="Na_H_Exchanger"/>
    <property type="match status" value="1"/>
</dbReference>
<dbReference type="GeneID" id="591586"/>
<dbReference type="GO" id="GO:0015385">
    <property type="term" value="F:sodium:proton antiporter activity"/>
    <property type="evidence" value="ECO:0000318"/>
    <property type="project" value="GO_Central"/>
</dbReference>
<feature type="transmembrane region" description="Helical" evidence="11">
    <location>
        <begin position="301"/>
        <end position="319"/>
    </location>
</feature>
<keyword evidence="15" id="KW-1185">Reference proteome</keyword>
<feature type="compositionally biased region" description="Low complexity" evidence="10">
    <location>
        <begin position="738"/>
        <end position="750"/>
    </location>
</feature>
<dbReference type="GO" id="GO:0071805">
    <property type="term" value="P:potassium ion transmembrane transport"/>
    <property type="evidence" value="ECO:0000318"/>
    <property type="project" value="GO_Central"/>
</dbReference>
<evidence type="ECO:0000256" key="3">
    <source>
        <dbReference type="ARBA" id="ARBA00022692"/>
    </source>
</evidence>
<evidence type="ECO:0000256" key="10">
    <source>
        <dbReference type="SAM" id="MobiDB-lite"/>
    </source>
</evidence>
<evidence type="ECO:0000256" key="6">
    <source>
        <dbReference type="ARBA" id="ARBA00023065"/>
    </source>
</evidence>
<comment type="similarity">
    <text evidence="9">Belongs to the monovalent cation:proton antiporter 1 (CPA1) transporter (TC 2.A.36) family.</text>
</comment>
<comment type="subcellular location">
    <subcellularLocation>
        <location evidence="1">Membrane</location>
        <topology evidence="1">Multi-pass membrane protein</topology>
    </subcellularLocation>
</comment>
<keyword evidence="12" id="KW-0732">Signal</keyword>
<dbReference type="InterPro" id="IPR018422">
    <property type="entry name" value="Cation/H_exchanger_CPA1"/>
</dbReference>
<feature type="transmembrane region" description="Helical" evidence="11">
    <location>
        <begin position="388"/>
        <end position="412"/>
    </location>
</feature>
<accession>A0A7M7LW89</accession>
<dbReference type="Proteomes" id="UP000007110">
    <property type="component" value="Unassembled WGS sequence"/>
</dbReference>
<dbReference type="Gene3D" id="6.10.140.1330">
    <property type="match status" value="1"/>
</dbReference>
<keyword evidence="5" id="KW-0915">Sodium</keyword>
<dbReference type="NCBIfam" id="TIGR00840">
    <property type="entry name" value="b_cpa1"/>
    <property type="match status" value="1"/>
</dbReference>
<evidence type="ECO:0000256" key="8">
    <source>
        <dbReference type="ARBA" id="ARBA00023201"/>
    </source>
</evidence>